<dbReference type="Pfam" id="PF14462">
    <property type="entry name" value="Prok-E2_E"/>
    <property type="match status" value="1"/>
</dbReference>
<protein>
    <submittedName>
        <fullName evidence="1">Uncharacterized protein</fullName>
    </submittedName>
</protein>
<dbReference type="EMBL" id="BAFH01000002">
    <property type="protein sequence ID" value="GAB61138.1"/>
    <property type="molecule type" value="Genomic_DNA"/>
</dbReference>
<evidence type="ECO:0000313" key="2">
    <source>
        <dbReference type="Proteomes" id="UP000002985"/>
    </source>
</evidence>
<comment type="caution">
    <text evidence="1">The sequence shown here is derived from an EMBL/GenBank/DDBJ whole genome shotgun (WGS) entry which is preliminary data.</text>
</comment>
<name>I3IHE3_9BACT</name>
<gene>
    <name evidence="1" type="ORF">KSU1_B0281</name>
</gene>
<reference evidence="1 2" key="1">
    <citation type="journal article" date="2012" name="FEBS Lett.">
        <title>Anammox organism KSU-1 expresses a NirK-type copper-containing nitrite reductase instead of a NirS-type with cytochrome cd1.</title>
        <authorList>
            <person name="Hira D."/>
            <person name="Toh H."/>
            <person name="Migita C.T."/>
            <person name="Okubo H."/>
            <person name="Nishiyama T."/>
            <person name="Hattori M."/>
            <person name="Furukawa K."/>
            <person name="Fujii T."/>
        </authorList>
    </citation>
    <scope>NUCLEOTIDE SEQUENCE [LARGE SCALE GENOMIC DNA]</scope>
</reference>
<dbReference type="STRING" id="247490.KSU1_B0281"/>
<dbReference type="AlphaFoldDB" id="I3IHE3"/>
<sequence>MRRQFNLPEGDEAYLASLNLPCETIIENNQRWVVIHDFPLPKGYDQIKASMAVKIESCYPDVQLDMVYFFPHLSRSDQKSIGALSSFNLDGKNWQRWSRHRTSKNPWRPGIDDLASHILLIQYWLEREFRKA</sequence>
<dbReference type="eggNOG" id="ENOG5032U5D">
    <property type="taxonomic scope" value="Bacteria"/>
</dbReference>
<dbReference type="OrthoDB" id="7445930at2"/>
<keyword evidence="2" id="KW-1185">Reference proteome</keyword>
<organism evidence="1 2">
    <name type="scientific">Candidatus Jettenia caeni</name>
    <dbReference type="NCBI Taxonomy" id="247490"/>
    <lineage>
        <taxon>Bacteria</taxon>
        <taxon>Pseudomonadati</taxon>
        <taxon>Planctomycetota</taxon>
        <taxon>Candidatus Brocadiia</taxon>
        <taxon>Candidatus Brocadiales</taxon>
        <taxon>Candidatus Brocadiaceae</taxon>
        <taxon>Candidatus Jettenia</taxon>
    </lineage>
</organism>
<accession>I3IHE3</accession>
<dbReference type="InterPro" id="IPR025701">
    <property type="entry name" value="UBQ-conjugat_E2_E"/>
</dbReference>
<dbReference type="Proteomes" id="UP000002985">
    <property type="component" value="Unassembled WGS sequence"/>
</dbReference>
<evidence type="ECO:0000313" key="1">
    <source>
        <dbReference type="EMBL" id="GAB61138.1"/>
    </source>
</evidence>
<proteinExistence type="predicted"/>